<organism evidence="1 2">
    <name type="scientific">Parascaris univalens</name>
    <name type="common">Nematode worm</name>
    <dbReference type="NCBI Taxonomy" id="6257"/>
    <lineage>
        <taxon>Eukaryota</taxon>
        <taxon>Metazoa</taxon>
        <taxon>Ecdysozoa</taxon>
        <taxon>Nematoda</taxon>
        <taxon>Chromadorea</taxon>
        <taxon>Rhabditida</taxon>
        <taxon>Spirurina</taxon>
        <taxon>Ascaridomorpha</taxon>
        <taxon>Ascaridoidea</taxon>
        <taxon>Ascarididae</taxon>
        <taxon>Parascaris</taxon>
    </lineage>
</organism>
<dbReference type="WBParaSite" id="PgR012_g083_t02">
    <property type="protein sequence ID" value="PgR012_g083_t02"/>
    <property type="gene ID" value="PgR012_g083"/>
</dbReference>
<keyword evidence="1" id="KW-1185">Reference proteome</keyword>
<dbReference type="AlphaFoldDB" id="A0A915APF4"/>
<dbReference type="Proteomes" id="UP000887569">
    <property type="component" value="Unplaced"/>
</dbReference>
<evidence type="ECO:0000313" key="1">
    <source>
        <dbReference type="Proteomes" id="UP000887569"/>
    </source>
</evidence>
<name>A0A915APF4_PARUN</name>
<accession>A0A915APF4</accession>
<protein>
    <submittedName>
        <fullName evidence="2">G-protein coupled receptors family 1 profile domain-containing protein</fullName>
    </submittedName>
</protein>
<proteinExistence type="predicted"/>
<sequence>MMTTPFPIQWSVSAYFGTEAVPTTGVPPSTVSISLPNKNTTTYYKG</sequence>
<evidence type="ECO:0000313" key="2">
    <source>
        <dbReference type="WBParaSite" id="PgR012_g083_t02"/>
    </source>
</evidence>
<reference evidence="2" key="1">
    <citation type="submission" date="2022-11" db="UniProtKB">
        <authorList>
            <consortium name="WormBaseParasite"/>
        </authorList>
    </citation>
    <scope>IDENTIFICATION</scope>
</reference>